<dbReference type="EMBL" id="WBZJ01000002">
    <property type="protein sequence ID" value="KAB3520913.1"/>
    <property type="molecule type" value="Genomic_DNA"/>
</dbReference>
<reference evidence="2 3" key="1">
    <citation type="submission" date="2019-10" db="EMBL/GenBank/DDBJ databases">
        <title>Corynebacterium sp novel species isolated from the respiratory tract of Marmot.</title>
        <authorList>
            <person name="Zhang G."/>
        </authorList>
    </citation>
    <scope>NUCLEOTIDE SEQUENCE [LARGE SCALE GENOMIC DNA]</scope>
    <source>
        <strain evidence="2 3">336</strain>
    </source>
</reference>
<dbReference type="Gene3D" id="3.40.50.1820">
    <property type="entry name" value="alpha/beta hydrolase"/>
    <property type="match status" value="1"/>
</dbReference>
<sequence>MKRMNNPRCIPSPSLDVRTTSGVARGWRGPVAAHWSCIPYARQPETMRDRFSDPVPYVSDELFDACLPNPIPLHEEKNHTDLTLSVCAPAERAEGCPVVVYLHGGRFEHGHADEPIYRGDSFARDGVVYVTMNYRKRFDGFLPSQIPDTAAEADPKYAPEFRGVQDVLCALRWVQKNIAAFGGDPTKVLAMGQSAGGGLLSMVLTRPEVTEESLIHRAMIMSPGLPRSGWAKRGPVAEKMLRSASNNKNKKEELSEEELTEAYRTFARRYSRDIAAGPYPLHARRMADIPLLVTGLEAEFDQFPLAKWADQKAQEGSVGQRLMAKGVKLVAAKAVGAPLKAVDPEHSAGRAIGNSTILRFMSQILERRRDAQAAGAQAPQWALLYRSGEVDPGSDFVPVAGHCADIPLVFDALKSNPGFSTMFCGKNSVEGLQPVADELHRLVVGFARGNDLPWEPYERQGTRTVREVFLSDRHSEDARDSLRFIREHYPPIPADEQA</sequence>
<comment type="caution">
    <text evidence="2">The sequence shown here is derived from an EMBL/GenBank/DDBJ whole genome shotgun (WGS) entry which is preliminary data.</text>
</comment>
<proteinExistence type="predicted"/>
<keyword evidence="3" id="KW-1185">Reference proteome</keyword>
<dbReference type="PANTHER" id="PTHR11559">
    <property type="entry name" value="CARBOXYLESTERASE"/>
    <property type="match status" value="1"/>
</dbReference>
<dbReference type="InterPro" id="IPR002018">
    <property type="entry name" value="CarbesteraseB"/>
</dbReference>
<gene>
    <name evidence="2" type="ORF">F8377_06665</name>
</gene>
<name>A0ABQ6VDC1_9CORY</name>
<dbReference type="SUPFAM" id="SSF53474">
    <property type="entry name" value="alpha/beta-Hydrolases"/>
    <property type="match status" value="1"/>
</dbReference>
<dbReference type="Pfam" id="PF00135">
    <property type="entry name" value="COesterase"/>
    <property type="match status" value="1"/>
</dbReference>
<evidence type="ECO:0000313" key="2">
    <source>
        <dbReference type="EMBL" id="KAB3520913.1"/>
    </source>
</evidence>
<accession>A0ABQ6VDC1</accession>
<dbReference type="InterPro" id="IPR029058">
    <property type="entry name" value="AB_hydrolase_fold"/>
</dbReference>
<dbReference type="InterPro" id="IPR050309">
    <property type="entry name" value="Type-B_Carboxylest/Lipase"/>
</dbReference>
<evidence type="ECO:0000313" key="3">
    <source>
        <dbReference type="Proteomes" id="UP000436181"/>
    </source>
</evidence>
<evidence type="ECO:0000259" key="1">
    <source>
        <dbReference type="Pfam" id="PF00135"/>
    </source>
</evidence>
<dbReference type="Proteomes" id="UP000436181">
    <property type="component" value="Unassembled WGS sequence"/>
</dbReference>
<protein>
    <submittedName>
        <fullName evidence="2">Carboxylesterase family protein</fullName>
    </submittedName>
</protein>
<feature type="domain" description="Carboxylesterase type B" evidence="1">
    <location>
        <begin position="18"/>
        <end position="249"/>
    </location>
</feature>
<organism evidence="2 3">
    <name type="scientific">Corynebacterium zhongnanshanii</name>
    <dbReference type="NCBI Taxonomy" id="2768834"/>
    <lineage>
        <taxon>Bacteria</taxon>
        <taxon>Bacillati</taxon>
        <taxon>Actinomycetota</taxon>
        <taxon>Actinomycetes</taxon>
        <taxon>Mycobacteriales</taxon>
        <taxon>Corynebacteriaceae</taxon>
        <taxon>Corynebacterium</taxon>
    </lineage>
</organism>